<gene>
    <name evidence="2" type="ORF">SEPMUDRAFT_57899</name>
</gene>
<dbReference type="GeneID" id="27906589"/>
<keyword evidence="3" id="KW-1185">Reference proteome</keyword>
<dbReference type="OrthoDB" id="3795850at2759"/>
<dbReference type="OMA" id="QHVESNI"/>
<dbReference type="EMBL" id="KB456260">
    <property type="protein sequence ID" value="EMF17458.1"/>
    <property type="molecule type" value="Genomic_DNA"/>
</dbReference>
<reference evidence="2 3" key="1">
    <citation type="journal article" date="2012" name="PLoS Pathog.">
        <title>Diverse lifestyles and strategies of plant pathogenesis encoded in the genomes of eighteen Dothideomycetes fungi.</title>
        <authorList>
            <person name="Ohm R.A."/>
            <person name="Feau N."/>
            <person name="Henrissat B."/>
            <person name="Schoch C.L."/>
            <person name="Horwitz B.A."/>
            <person name="Barry K.W."/>
            <person name="Condon B.J."/>
            <person name="Copeland A.C."/>
            <person name="Dhillon B."/>
            <person name="Glaser F."/>
            <person name="Hesse C.N."/>
            <person name="Kosti I."/>
            <person name="LaButti K."/>
            <person name="Lindquist E.A."/>
            <person name="Lucas S."/>
            <person name="Salamov A.A."/>
            <person name="Bradshaw R.E."/>
            <person name="Ciuffetti L."/>
            <person name="Hamelin R.C."/>
            <person name="Kema G.H.J."/>
            <person name="Lawrence C."/>
            <person name="Scott J.A."/>
            <person name="Spatafora J.W."/>
            <person name="Turgeon B.G."/>
            <person name="de Wit P.J.G.M."/>
            <person name="Zhong S."/>
            <person name="Goodwin S.B."/>
            <person name="Grigoriev I.V."/>
        </authorList>
    </citation>
    <scope>NUCLEOTIDE SEQUENCE [LARGE SCALE GENOMIC DNA]</scope>
    <source>
        <strain evidence="2 3">SO2202</strain>
    </source>
</reference>
<protein>
    <submittedName>
        <fullName evidence="2">Uncharacterized protein</fullName>
    </submittedName>
</protein>
<proteinExistence type="predicted"/>
<dbReference type="HOGENOM" id="CLU_711688_0_0_1"/>
<dbReference type="eggNOG" id="ENOG502RWIM">
    <property type="taxonomic scope" value="Eukaryota"/>
</dbReference>
<dbReference type="RefSeq" id="XP_016765579.1">
    <property type="nucleotide sequence ID" value="XM_016909452.1"/>
</dbReference>
<name>N1QN08_SPHMS</name>
<sequence length="349" mass="38678">MAHNRLTAGLAWATPVRPDELGQRLEHYAGVLPTLKGLRLCHRFGQGQDAHVTRLPVEVELAIEAIIIQDKQSPSQHGREKWADKFRHYEGRCSPTDHEGFSFSDDLSDWTPCGKCDGIPDVELCELRCQPGALSPCHTCSQKLDPGNCMKSCDALQFADRDSYAEDFGSSGSCPYQAQMYESWEEAIDQTGAFARYDTILEEQFGLKAFFAPSRISIEDVDIWPRHRNHQFHEMDQLRTTICYLTVSQTLAPKKTAITSTVEHAGGYPCDLSSVQVIKLGQPSFALTNTVKKRFQRALDILNLKAYVHPSQGTSLVMPTLSGPNQGESPSVPPGQSTTGLHCVILAID</sequence>
<evidence type="ECO:0000256" key="1">
    <source>
        <dbReference type="SAM" id="MobiDB-lite"/>
    </source>
</evidence>
<dbReference type="AlphaFoldDB" id="N1QN08"/>
<organism evidence="2 3">
    <name type="scientific">Sphaerulina musiva (strain SO2202)</name>
    <name type="common">Poplar stem canker fungus</name>
    <name type="synonym">Septoria musiva</name>
    <dbReference type="NCBI Taxonomy" id="692275"/>
    <lineage>
        <taxon>Eukaryota</taxon>
        <taxon>Fungi</taxon>
        <taxon>Dikarya</taxon>
        <taxon>Ascomycota</taxon>
        <taxon>Pezizomycotina</taxon>
        <taxon>Dothideomycetes</taxon>
        <taxon>Dothideomycetidae</taxon>
        <taxon>Mycosphaerellales</taxon>
        <taxon>Mycosphaerellaceae</taxon>
        <taxon>Sphaerulina</taxon>
    </lineage>
</organism>
<feature type="region of interest" description="Disordered" evidence="1">
    <location>
        <begin position="318"/>
        <end position="338"/>
    </location>
</feature>
<accession>N1QN08</accession>
<evidence type="ECO:0000313" key="3">
    <source>
        <dbReference type="Proteomes" id="UP000016931"/>
    </source>
</evidence>
<evidence type="ECO:0000313" key="2">
    <source>
        <dbReference type="EMBL" id="EMF17458.1"/>
    </source>
</evidence>
<dbReference type="Proteomes" id="UP000016931">
    <property type="component" value="Unassembled WGS sequence"/>
</dbReference>